<evidence type="ECO:0000259" key="1">
    <source>
        <dbReference type="PROSITE" id="PS51186"/>
    </source>
</evidence>
<organism evidence="2">
    <name type="scientific">candidate division WOR-3 bacterium</name>
    <dbReference type="NCBI Taxonomy" id="2052148"/>
    <lineage>
        <taxon>Bacteria</taxon>
        <taxon>Bacteria division WOR-3</taxon>
    </lineage>
</organism>
<dbReference type="Gene3D" id="3.40.630.30">
    <property type="match status" value="1"/>
</dbReference>
<dbReference type="Proteomes" id="UP000886381">
    <property type="component" value="Unassembled WGS sequence"/>
</dbReference>
<dbReference type="InterPro" id="IPR000182">
    <property type="entry name" value="GNAT_dom"/>
</dbReference>
<dbReference type="EMBL" id="DRDR01000100">
    <property type="protein sequence ID" value="HDL60285.1"/>
    <property type="molecule type" value="Genomic_DNA"/>
</dbReference>
<accession>A0A7V0LUZ7</accession>
<gene>
    <name evidence="2" type="ORF">ENH14_02395</name>
</gene>
<dbReference type="PANTHER" id="PTHR47403:SF6">
    <property type="entry name" value="N-ACETYLTRANSFERASE DOMAIN-CONTAINING PROTEIN"/>
    <property type="match status" value="1"/>
</dbReference>
<protein>
    <submittedName>
        <fullName evidence="2">GNAT family N-acetyltransferase</fullName>
    </submittedName>
</protein>
<dbReference type="Pfam" id="PF00583">
    <property type="entry name" value="Acetyltransf_1"/>
    <property type="match status" value="1"/>
</dbReference>
<feature type="domain" description="N-acetyltransferase" evidence="1">
    <location>
        <begin position="4"/>
        <end position="149"/>
    </location>
</feature>
<name>A0A7V0LUZ7_UNCW3</name>
<sequence length="275" mass="33074">MKDMIIREAQKNDKQDVQEIARFTWEGQDYIDKVFDQWQEDGHFFVAEIENKVIGTAKLTIFPDKVGWLEGLRVHPQYRGQGIGRKLQDFTREYGIALIRKGVINCLEFSTYYKNQRTIQMALKDGFYLTKRFYILVRNKTPEMEKPTLTKIYMEDLTEFKEYLSMGWRFLHKTQEALQWMLGHITPFRISTYKFYQYRTTSTFTLLHFSKEAIESYIKALNWISEKAGFRSYEIILPEESTDFIHIFKQYNFSFWDKPEEANIYVFKYALKHYG</sequence>
<proteinExistence type="predicted"/>
<reference evidence="2" key="1">
    <citation type="journal article" date="2020" name="mSystems">
        <title>Genome- and Community-Level Interaction Insights into Carbon Utilization and Element Cycling Functions of Hydrothermarchaeota in Hydrothermal Sediment.</title>
        <authorList>
            <person name="Zhou Z."/>
            <person name="Liu Y."/>
            <person name="Xu W."/>
            <person name="Pan J."/>
            <person name="Luo Z.H."/>
            <person name="Li M."/>
        </authorList>
    </citation>
    <scope>NUCLEOTIDE SEQUENCE [LARGE SCALE GENOMIC DNA]</scope>
    <source>
        <strain evidence="2">HyVt-28</strain>
    </source>
</reference>
<comment type="caution">
    <text evidence="2">The sequence shown here is derived from an EMBL/GenBank/DDBJ whole genome shotgun (WGS) entry which is preliminary data.</text>
</comment>
<dbReference type="SUPFAM" id="SSF55729">
    <property type="entry name" value="Acyl-CoA N-acyltransferases (Nat)"/>
    <property type="match status" value="1"/>
</dbReference>
<dbReference type="InterPro" id="IPR016181">
    <property type="entry name" value="Acyl_CoA_acyltransferase"/>
</dbReference>
<dbReference type="AlphaFoldDB" id="A0A7V0LUZ7"/>
<dbReference type="PROSITE" id="PS51186">
    <property type="entry name" value="GNAT"/>
    <property type="match status" value="1"/>
</dbReference>
<dbReference type="GO" id="GO:0016747">
    <property type="term" value="F:acyltransferase activity, transferring groups other than amino-acyl groups"/>
    <property type="evidence" value="ECO:0007669"/>
    <property type="project" value="InterPro"/>
</dbReference>
<evidence type="ECO:0000313" key="2">
    <source>
        <dbReference type="EMBL" id="HDL60285.1"/>
    </source>
</evidence>
<dbReference type="CDD" id="cd04301">
    <property type="entry name" value="NAT_SF"/>
    <property type="match status" value="1"/>
</dbReference>
<dbReference type="PANTHER" id="PTHR47403">
    <property type="entry name" value="LOC100145250 PROTEIN"/>
    <property type="match status" value="1"/>
</dbReference>